<evidence type="ECO:0000313" key="2">
    <source>
        <dbReference type="Proteomes" id="UP000095009"/>
    </source>
</evidence>
<dbReference type="OrthoDB" id="8249012at2759"/>
<reference evidence="1 2" key="1">
    <citation type="journal article" date="2016" name="Proc. Natl. Acad. Sci. U.S.A.">
        <title>Comparative genomics of biotechnologically important yeasts.</title>
        <authorList>
            <person name="Riley R."/>
            <person name="Haridas S."/>
            <person name="Wolfe K.H."/>
            <person name="Lopes M.R."/>
            <person name="Hittinger C.T."/>
            <person name="Goeker M."/>
            <person name="Salamov A.A."/>
            <person name="Wisecaver J.H."/>
            <person name="Long T.M."/>
            <person name="Calvey C.H."/>
            <person name="Aerts A.L."/>
            <person name="Barry K.W."/>
            <person name="Choi C."/>
            <person name="Clum A."/>
            <person name="Coughlan A.Y."/>
            <person name="Deshpande S."/>
            <person name="Douglass A.P."/>
            <person name="Hanson S.J."/>
            <person name="Klenk H.-P."/>
            <person name="LaButti K.M."/>
            <person name="Lapidus A."/>
            <person name="Lindquist E.A."/>
            <person name="Lipzen A.M."/>
            <person name="Meier-Kolthoff J.P."/>
            <person name="Ohm R.A."/>
            <person name="Otillar R.P."/>
            <person name="Pangilinan J.L."/>
            <person name="Peng Y."/>
            <person name="Rokas A."/>
            <person name="Rosa C.A."/>
            <person name="Scheuner C."/>
            <person name="Sibirny A.A."/>
            <person name="Slot J.C."/>
            <person name="Stielow J.B."/>
            <person name="Sun H."/>
            <person name="Kurtzman C.P."/>
            <person name="Blackwell M."/>
            <person name="Grigoriev I.V."/>
            <person name="Jeffries T.W."/>
        </authorList>
    </citation>
    <scope>NUCLEOTIDE SEQUENCE [LARGE SCALE GENOMIC DNA]</scope>
    <source>
        <strain evidence="1 2">DSM 6958</strain>
    </source>
</reference>
<dbReference type="PANTHER" id="PTHR21521">
    <property type="entry name" value="AMUN, ISOFORM A"/>
    <property type="match status" value="1"/>
</dbReference>
<protein>
    <submittedName>
        <fullName evidence="1">Uncharacterized protein</fullName>
    </submittedName>
</protein>
<dbReference type="STRING" id="857566.A0A1E3PHP1"/>
<keyword evidence="2" id="KW-1185">Reference proteome</keyword>
<dbReference type="AlphaFoldDB" id="A0A1E3PHP1"/>
<organism evidence="1 2">
    <name type="scientific">Nadsonia fulvescens var. elongata DSM 6958</name>
    <dbReference type="NCBI Taxonomy" id="857566"/>
    <lineage>
        <taxon>Eukaryota</taxon>
        <taxon>Fungi</taxon>
        <taxon>Dikarya</taxon>
        <taxon>Ascomycota</taxon>
        <taxon>Saccharomycotina</taxon>
        <taxon>Dipodascomycetes</taxon>
        <taxon>Dipodascales</taxon>
        <taxon>Dipodascales incertae sedis</taxon>
        <taxon>Nadsonia</taxon>
    </lineage>
</organism>
<dbReference type="Proteomes" id="UP000095009">
    <property type="component" value="Unassembled WGS sequence"/>
</dbReference>
<dbReference type="EMBL" id="KV454410">
    <property type="protein sequence ID" value="ODQ64888.1"/>
    <property type="molecule type" value="Genomic_DNA"/>
</dbReference>
<sequence length="280" mass="32110">MYNTPAQVKHEDINCEAQLEQYKNLIDLQSAKTLAKRAAQGKKDLSRLDEWRLKSLPETLQQRLTNKKVVYLTKPELCQLMEWKLLRGTWRPKLQQLIESNEESVIEKVTKQAYTSIKPFLNTKNNLDDEKKFNQAFDCVQSALPILCQLSGVGPATASLILSTFPSTTDSNKEGSKVPFLSDEAWYWVFGAEKKVEYTPRGYAKFVRAMIDVSKRTGCSAGNIERYGWCTLRKVKLNRSKATKITEKPIYLDKSTKDIVISKKRSSIQAEKMEDDYNVH</sequence>
<name>A0A1E3PHP1_9ASCO</name>
<proteinExistence type="predicted"/>
<dbReference type="PANTHER" id="PTHR21521:SF0">
    <property type="entry name" value="AMUN, ISOFORM A"/>
    <property type="match status" value="1"/>
</dbReference>
<evidence type="ECO:0000313" key="1">
    <source>
        <dbReference type="EMBL" id="ODQ64888.1"/>
    </source>
</evidence>
<accession>A0A1E3PHP1</accession>
<gene>
    <name evidence="1" type="ORF">NADFUDRAFT_42195</name>
</gene>